<keyword evidence="2" id="KW-1185">Reference proteome</keyword>
<dbReference type="STRING" id="759914.BP951000_0492"/>
<protein>
    <recommendedName>
        <fullName evidence="3">DUF4435 domain-containing protein</fullName>
    </recommendedName>
</protein>
<dbReference type="CDD" id="cd00188">
    <property type="entry name" value="TOPRIM"/>
    <property type="match status" value="1"/>
</dbReference>
<gene>
    <name evidence="1" type="ordered locus">BP951000_0492</name>
</gene>
<dbReference type="InterPro" id="IPR024508">
    <property type="entry name" value="DUF3226"/>
</dbReference>
<dbReference type="Proteomes" id="UP000000332">
    <property type="component" value="Chromosome"/>
</dbReference>
<dbReference type="RefSeq" id="WP_013243450.1">
    <property type="nucleotide sequence ID" value="NC_014330.1"/>
</dbReference>
<evidence type="ECO:0000313" key="1">
    <source>
        <dbReference type="EMBL" id="ADK30495.1"/>
    </source>
</evidence>
<dbReference type="KEGG" id="bpo:BP951000_0492"/>
<dbReference type="eggNOG" id="ENOG5032QUC">
    <property type="taxonomic scope" value="Bacteria"/>
</dbReference>
<dbReference type="AlphaFoldDB" id="D8IBH2"/>
<dbReference type="GeneID" id="56439071"/>
<dbReference type="Pfam" id="PF11536">
    <property type="entry name" value="DUF3226"/>
    <property type="match status" value="1"/>
</dbReference>
<proteinExistence type="predicted"/>
<sequence length="193" mass="22867">MSKKYFILVEGEADKKFLEAYIKYNYNNLNENIIIEQNNGNSFNENKITHIKKYIDDNHKLIVIFDADNNIQNSIANIKDNLTNYNLNDEDIFLFPNNKDNGNLESILINIAVRKEIMDCFDNYTKCIESLNDTNTPVNKSKVYAYLESIRVYNKKEIKEDKRDYTNNKIWNIDSDYLIPLKTFLDKYFININ</sequence>
<reference evidence="1 2" key="1">
    <citation type="journal article" date="2010" name="PLoS ONE">
        <title>The complete genome sequence of the pathogenic intestinal spirochete Brachyspira pilosicoli and comparison with other Brachyspira genomes.</title>
        <authorList>
            <person name="Wanchanthuek P."/>
            <person name="Bellgard M.I."/>
            <person name="La T."/>
            <person name="Ryan K."/>
            <person name="Moolhuijzen P."/>
            <person name="Chapman B."/>
            <person name="Black M."/>
            <person name="Schibeci D."/>
            <person name="Hunter A."/>
            <person name="Barrero R."/>
            <person name="Phillips N.D."/>
            <person name="Hampson D.J."/>
        </authorList>
    </citation>
    <scope>NUCLEOTIDE SEQUENCE [LARGE SCALE GENOMIC DNA]</scope>
    <source>
        <strain evidence="2">ATCC BAA-1826 / 95/1000</strain>
    </source>
</reference>
<dbReference type="HOGENOM" id="CLU_108432_0_0_12"/>
<dbReference type="Gene3D" id="3.40.1360.10">
    <property type="match status" value="1"/>
</dbReference>
<dbReference type="InParanoid" id="D8IBH2"/>
<organism evidence="1 2">
    <name type="scientific">Brachyspira pilosicoli (strain ATCC BAA-1826 / 95/1000)</name>
    <dbReference type="NCBI Taxonomy" id="759914"/>
    <lineage>
        <taxon>Bacteria</taxon>
        <taxon>Pseudomonadati</taxon>
        <taxon>Spirochaetota</taxon>
        <taxon>Spirochaetia</taxon>
        <taxon>Brachyspirales</taxon>
        <taxon>Brachyspiraceae</taxon>
        <taxon>Brachyspira</taxon>
    </lineage>
</organism>
<accession>D8IBH2</accession>
<name>D8IBH2_BRAP9</name>
<evidence type="ECO:0000313" key="2">
    <source>
        <dbReference type="Proteomes" id="UP000000332"/>
    </source>
</evidence>
<dbReference type="EMBL" id="CP002025">
    <property type="protein sequence ID" value="ADK30495.1"/>
    <property type="molecule type" value="Genomic_DNA"/>
</dbReference>
<evidence type="ECO:0008006" key="3">
    <source>
        <dbReference type="Google" id="ProtNLM"/>
    </source>
</evidence>